<accession>A0ABY5N0D9</accession>
<reference evidence="2 3" key="1">
    <citation type="submission" date="2022-05" db="EMBL/GenBank/DDBJ databases">
        <title>S8-45 Sphingomonas ultraviolaceadurans.</title>
        <authorList>
            <person name="Liu Y."/>
        </authorList>
    </citation>
    <scope>NUCLEOTIDE SEQUENCE [LARGE SCALE GENOMIC DNA]</scope>
    <source>
        <strain evidence="2 3">S8-45</strain>
    </source>
</reference>
<dbReference type="PANTHER" id="PTHR11804:SF84">
    <property type="entry name" value="SACCHAROLYSIN"/>
    <property type="match status" value="1"/>
</dbReference>
<proteinExistence type="predicted"/>
<dbReference type="Proteomes" id="UP000831921">
    <property type="component" value="Chromosome"/>
</dbReference>
<keyword evidence="1" id="KW-0732">Signal</keyword>
<keyword evidence="3" id="KW-1185">Reference proteome</keyword>
<evidence type="ECO:0000313" key="2">
    <source>
        <dbReference type="EMBL" id="UUR09032.1"/>
    </source>
</evidence>
<dbReference type="PANTHER" id="PTHR11804">
    <property type="entry name" value="PROTEASE M3 THIMET OLIGOPEPTIDASE-RELATED"/>
    <property type="match status" value="1"/>
</dbReference>
<name>A0ABY5N0D9_9SPHN</name>
<dbReference type="SUPFAM" id="SSF55486">
    <property type="entry name" value="Metalloproteases ('zincins'), catalytic domain"/>
    <property type="match status" value="1"/>
</dbReference>
<evidence type="ECO:0000256" key="1">
    <source>
        <dbReference type="SAM" id="SignalP"/>
    </source>
</evidence>
<dbReference type="RefSeq" id="WP_249504800.1">
    <property type="nucleotide sequence ID" value="NZ_CP097253.1"/>
</dbReference>
<feature type="signal peptide" evidence="1">
    <location>
        <begin position="1"/>
        <end position="23"/>
    </location>
</feature>
<gene>
    <name evidence="2" type="ORF">M1K48_05270</name>
</gene>
<dbReference type="EMBL" id="CP097253">
    <property type="protein sequence ID" value="UUR09032.1"/>
    <property type="molecule type" value="Genomic_DNA"/>
</dbReference>
<evidence type="ECO:0008006" key="4">
    <source>
        <dbReference type="Google" id="ProtNLM"/>
    </source>
</evidence>
<protein>
    <recommendedName>
        <fullName evidence="4">DUF4142 domain-containing protein</fullName>
    </recommendedName>
</protein>
<dbReference type="InterPro" id="IPR045090">
    <property type="entry name" value="Pept_M3A_M3B"/>
</dbReference>
<feature type="chain" id="PRO_5045189406" description="DUF4142 domain-containing protein" evidence="1">
    <location>
        <begin position="24"/>
        <end position="182"/>
    </location>
</feature>
<sequence>MGMVRWALAAGASLSVLASSVVAQGLPPILTGAPTAAAVSARCTEMLTRSAALRKALEAPGKSASALQQFDDLLNVLIGASGEATLYREVLVDDAARTAAQDCEVKVGTEFNAVTLSRPIYEKLKALPTPADKASAFYLQRMLQAFELSGVALDADKRVEARRLADRISELTTTFQANIPKG</sequence>
<organism evidence="2 3">
    <name type="scientific">Sphingomonas glaciei</name>
    <dbReference type="NCBI Taxonomy" id="2938948"/>
    <lineage>
        <taxon>Bacteria</taxon>
        <taxon>Pseudomonadati</taxon>
        <taxon>Pseudomonadota</taxon>
        <taxon>Alphaproteobacteria</taxon>
        <taxon>Sphingomonadales</taxon>
        <taxon>Sphingomonadaceae</taxon>
        <taxon>Sphingomonas</taxon>
    </lineage>
</organism>
<evidence type="ECO:0000313" key="3">
    <source>
        <dbReference type="Proteomes" id="UP000831921"/>
    </source>
</evidence>